<dbReference type="AlphaFoldDB" id="M1PQQ3"/>
<feature type="domain" description="Large ribosomal subunit protein bL25 L25" evidence="6">
    <location>
        <begin position="6"/>
        <end position="91"/>
    </location>
</feature>
<dbReference type="PANTHER" id="PTHR33284">
    <property type="entry name" value="RIBOSOMAL PROTEIN L25/GLN-TRNA SYNTHETASE, ANTI-CODON-BINDING DOMAIN-CONTAINING PROTEIN"/>
    <property type="match status" value="1"/>
</dbReference>
<dbReference type="InterPro" id="IPR020057">
    <property type="entry name" value="Ribosomal_bL25_b-dom"/>
</dbReference>
<dbReference type="InterPro" id="IPR001021">
    <property type="entry name" value="Ribosomal_bL25_long"/>
</dbReference>
<dbReference type="EMBL" id="JX684094">
    <property type="protein sequence ID" value="AGF93495.1"/>
    <property type="molecule type" value="Genomic_DNA"/>
</dbReference>
<organism evidence="8">
    <name type="scientific">uncultured organism</name>
    <dbReference type="NCBI Taxonomy" id="155900"/>
    <lineage>
        <taxon>unclassified sequences</taxon>
        <taxon>environmental samples</taxon>
    </lineage>
</organism>
<evidence type="ECO:0000259" key="6">
    <source>
        <dbReference type="Pfam" id="PF01386"/>
    </source>
</evidence>
<keyword evidence="4" id="KW-0687">Ribonucleoprotein</keyword>
<keyword evidence="3 8" id="KW-0689">Ribosomal protein</keyword>
<gene>
    <name evidence="8" type="ORF">FLSS-28_0013</name>
</gene>
<feature type="region of interest" description="Disordered" evidence="5">
    <location>
        <begin position="201"/>
        <end position="230"/>
    </location>
</feature>
<accession>M1PQQ3</accession>
<reference evidence="8" key="1">
    <citation type="journal article" date="2013" name="Syst. Appl. Microbiol.">
        <title>New insights into the archaeal diversity of a hypersaline microbial mat obtained by a metagenomic approach.</title>
        <authorList>
            <person name="Lopez-Lopez A."/>
            <person name="Richter M."/>
            <person name="Pena A."/>
            <person name="Tamames J."/>
            <person name="Rossello-Mora R."/>
        </authorList>
    </citation>
    <scope>NUCLEOTIDE SEQUENCE</scope>
</reference>
<evidence type="ECO:0000256" key="1">
    <source>
        <dbReference type="ARBA" id="ARBA00022730"/>
    </source>
</evidence>
<dbReference type="Pfam" id="PF14693">
    <property type="entry name" value="Ribosomal_TL5_C"/>
    <property type="match status" value="1"/>
</dbReference>
<dbReference type="GO" id="GO:1990904">
    <property type="term" value="C:ribonucleoprotein complex"/>
    <property type="evidence" value="ECO:0007669"/>
    <property type="project" value="UniProtKB-KW"/>
</dbReference>
<dbReference type="GO" id="GO:0003735">
    <property type="term" value="F:structural constituent of ribosome"/>
    <property type="evidence" value="ECO:0007669"/>
    <property type="project" value="InterPro"/>
</dbReference>
<keyword evidence="1" id="KW-0699">rRNA-binding</keyword>
<feature type="domain" description="Large ribosomal subunit protein bL25 beta" evidence="7">
    <location>
        <begin position="99"/>
        <end position="181"/>
    </location>
</feature>
<dbReference type="CDD" id="cd00495">
    <property type="entry name" value="Ribosomal_L25_TL5_CTC"/>
    <property type="match status" value="1"/>
</dbReference>
<keyword evidence="2" id="KW-0694">RNA-binding</keyword>
<dbReference type="PANTHER" id="PTHR33284:SF1">
    <property type="entry name" value="RIBOSOMAL PROTEIN L25_GLN-TRNA SYNTHETASE, ANTI-CODON-BINDING DOMAIN-CONTAINING PROTEIN"/>
    <property type="match status" value="1"/>
</dbReference>
<name>M1PQQ3_9ZZZZ</name>
<evidence type="ECO:0000313" key="8">
    <source>
        <dbReference type="EMBL" id="AGF93495.1"/>
    </source>
</evidence>
<dbReference type="GO" id="GO:0008097">
    <property type="term" value="F:5S rRNA binding"/>
    <property type="evidence" value="ECO:0007669"/>
    <property type="project" value="InterPro"/>
</dbReference>
<dbReference type="Gene3D" id="2.170.120.20">
    <property type="entry name" value="Ribosomal protein L25, beta domain"/>
    <property type="match status" value="1"/>
</dbReference>
<dbReference type="InterPro" id="IPR020930">
    <property type="entry name" value="Ribosomal_uL5_bac-type"/>
</dbReference>
<dbReference type="SUPFAM" id="SSF50715">
    <property type="entry name" value="Ribosomal protein L25-like"/>
    <property type="match status" value="1"/>
</dbReference>
<dbReference type="Gene3D" id="2.40.240.10">
    <property type="entry name" value="Ribosomal Protein L25, Chain P"/>
    <property type="match status" value="1"/>
</dbReference>
<dbReference type="InterPro" id="IPR037121">
    <property type="entry name" value="Ribosomal_bL25_C"/>
</dbReference>
<evidence type="ECO:0000256" key="3">
    <source>
        <dbReference type="ARBA" id="ARBA00022980"/>
    </source>
</evidence>
<protein>
    <submittedName>
        <fullName evidence="8">Ribosomal protein L25</fullName>
    </submittedName>
</protein>
<sequence>MERYELEVETREGTGKGVSRRLRRNGKIPGIVYGKSIDSTPLIVDPTELYDKLNKNAIIDLKITDEDEEEVVMIKDYQRDVIKDNIIHVDFQQIFMDEEISVTVPINIVGDAIGVQEGGVLQELMREVEIEALPEDIPRELDLDISELEVGDSLQVSDIEAPEDIKITSSFDNVIVTVVPPSEEIEEEVEEELEEEFIEPEVIGEEGEEEEEIEFEEEEEEEEERTEDYY</sequence>
<dbReference type="InterPro" id="IPR011035">
    <property type="entry name" value="Ribosomal_bL25/Gln-tRNA_synth"/>
</dbReference>
<evidence type="ECO:0000256" key="5">
    <source>
        <dbReference type="SAM" id="MobiDB-lite"/>
    </source>
</evidence>
<evidence type="ECO:0000256" key="4">
    <source>
        <dbReference type="ARBA" id="ARBA00023274"/>
    </source>
</evidence>
<dbReference type="InterPro" id="IPR020056">
    <property type="entry name" value="Rbsml_bL25/Gln-tRNA_synth_N"/>
</dbReference>
<dbReference type="InterPro" id="IPR029751">
    <property type="entry name" value="Ribosomal_L25_dom"/>
</dbReference>
<dbReference type="HAMAP" id="MF_01334">
    <property type="entry name" value="Ribosomal_bL25_CTC"/>
    <property type="match status" value="1"/>
</dbReference>
<evidence type="ECO:0000256" key="2">
    <source>
        <dbReference type="ARBA" id="ARBA00022884"/>
    </source>
</evidence>
<proteinExistence type="inferred from homology"/>
<evidence type="ECO:0000259" key="7">
    <source>
        <dbReference type="Pfam" id="PF14693"/>
    </source>
</evidence>
<dbReference type="NCBIfam" id="TIGR00731">
    <property type="entry name" value="bL25_bact_ctc"/>
    <property type="match status" value="1"/>
</dbReference>
<dbReference type="Pfam" id="PF01386">
    <property type="entry name" value="Ribosomal_L25p"/>
    <property type="match status" value="1"/>
</dbReference>